<evidence type="ECO:0000313" key="2">
    <source>
        <dbReference type="Proteomes" id="UP001145114"/>
    </source>
</evidence>
<evidence type="ECO:0000313" key="1">
    <source>
        <dbReference type="EMBL" id="KAJ1672727.1"/>
    </source>
</evidence>
<organism evidence="1 2">
    <name type="scientific">Spiromyces aspiralis</name>
    <dbReference type="NCBI Taxonomy" id="68401"/>
    <lineage>
        <taxon>Eukaryota</taxon>
        <taxon>Fungi</taxon>
        <taxon>Fungi incertae sedis</taxon>
        <taxon>Zoopagomycota</taxon>
        <taxon>Kickxellomycotina</taxon>
        <taxon>Kickxellomycetes</taxon>
        <taxon>Kickxellales</taxon>
        <taxon>Kickxellaceae</taxon>
        <taxon>Spiromyces</taxon>
    </lineage>
</organism>
<proteinExistence type="predicted"/>
<comment type="caution">
    <text evidence="1">The sequence shown here is derived from an EMBL/GenBank/DDBJ whole genome shotgun (WGS) entry which is preliminary data.</text>
</comment>
<gene>
    <name evidence="1" type="ORF">EV182_006617</name>
</gene>
<dbReference type="Proteomes" id="UP001145114">
    <property type="component" value="Unassembled WGS sequence"/>
</dbReference>
<feature type="non-terminal residue" evidence="1">
    <location>
        <position position="275"/>
    </location>
</feature>
<name>A0ACC1H8P9_9FUNG</name>
<reference evidence="1" key="1">
    <citation type="submission" date="2022-06" db="EMBL/GenBank/DDBJ databases">
        <title>Phylogenomic reconstructions and comparative analyses of Kickxellomycotina fungi.</title>
        <authorList>
            <person name="Reynolds N.K."/>
            <person name="Stajich J.E."/>
            <person name="Barry K."/>
            <person name="Grigoriev I.V."/>
            <person name="Crous P."/>
            <person name="Smith M.E."/>
        </authorList>
    </citation>
    <scope>NUCLEOTIDE SEQUENCE</scope>
    <source>
        <strain evidence="1">RSA 2271</strain>
    </source>
</reference>
<sequence>MAANVVGTGGGDDSSSSSSNNNNNDCPQQSDEKKPRQQAPARNSMEYYTRLISFDIRNLPKQTVLFRKIAHVLSQILLFLHGDPAADLIPYFDSYAFPQGHITAEWYKQMKSACPAAYSNNNPQDTGCTPDPEKKPTIWQQFGPFIKYPIRWIRSPRVYFWKLIHVMSWGNISPIVKRFLRELTMNYSIPTLDIPGNAAKSLSEMPANNSQLPQPDLPTEDRSYGSDNSKALAEGEACTIVIKETSPYSEGEAVLGKKENIDRIPADQQPLVTAD</sequence>
<accession>A0ACC1H8P9</accession>
<keyword evidence="2" id="KW-1185">Reference proteome</keyword>
<protein>
    <submittedName>
        <fullName evidence="1">Uncharacterized protein</fullName>
    </submittedName>
</protein>
<dbReference type="EMBL" id="JAMZIH010007923">
    <property type="protein sequence ID" value="KAJ1672727.1"/>
    <property type="molecule type" value="Genomic_DNA"/>
</dbReference>